<dbReference type="RefSeq" id="WP_093656916.1">
    <property type="nucleotide sequence ID" value="NZ_FOET01000003.1"/>
</dbReference>
<dbReference type="Proteomes" id="UP000199055">
    <property type="component" value="Unassembled WGS sequence"/>
</dbReference>
<proteinExistence type="predicted"/>
<dbReference type="Gene3D" id="1.25.40.10">
    <property type="entry name" value="Tetratricopeptide repeat domain"/>
    <property type="match status" value="5"/>
</dbReference>
<evidence type="ECO:0000313" key="2">
    <source>
        <dbReference type="EMBL" id="SEP96079.1"/>
    </source>
</evidence>
<dbReference type="Pfam" id="PF25199">
    <property type="entry name" value="nSTAND_NTPase5"/>
    <property type="match status" value="1"/>
</dbReference>
<dbReference type="SUPFAM" id="SSF50494">
    <property type="entry name" value="Trypsin-like serine proteases"/>
    <property type="match status" value="1"/>
</dbReference>
<accession>A0A1H9C4J6</accession>
<dbReference type="Pfam" id="PF13374">
    <property type="entry name" value="TPR_10"/>
    <property type="match status" value="2"/>
</dbReference>
<dbReference type="SMART" id="SM00028">
    <property type="entry name" value="TPR"/>
    <property type="match status" value="11"/>
</dbReference>
<dbReference type="SUPFAM" id="SSF48452">
    <property type="entry name" value="TPR-like"/>
    <property type="match status" value="3"/>
</dbReference>
<feature type="domain" description="Novel STAND NTPase 5" evidence="1">
    <location>
        <begin position="274"/>
        <end position="381"/>
    </location>
</feature>
<dbReference type="PANTHER" id="PTHR19959">
    <property type="entry name" value="KINESIN LIGHT CHAIN"/>
    <property type="match status" value="1"/>
</dbReference>
<evidence type="ECO:0000259" key="1">
    <source>
        <dbReference type="Pfam" id="PF25199"/>
    </source>
</evidence>
<dbReference type="InterPro" id="IPR019734">
    <property type="entry name" value="TPR_rpt"/>
</dbReference>
<keyword evidence="3" id="KW-1185">Reference proteome</keyword>
<reference evidence="2 3" key="1">
    <citation type="submission" date="2016-10" db="EMBL/GenBank/DDBJ databases">
        <authorList>
            <person name="de Groot N.N."/>
        </authorList>
    </citation>
    <scope>NUCLEOTIDE SEQUENCE [LARGE SCALE GENOMIC DNA]</scope>
    <source>
        <strain evidence="2 3">CGMCC 4.3519</strain>
    </source>
</reference>
<dbReference type="InterPro" id="IPR057574">
    <property type="entry name" value="nSTAND_NTPase5_dom"/>
</dbReference>
<gene>
    <name evidence="2" type="ORF">SAMN05216481_10337</name>
</gene>
<dbReference type="InterPro" id="IPR011990">
    <property type="entry name" value="TPR-like_helical_dom_sf"/>
</dbReference>
<dbReference type="STRING" id="403935.SAMN05216481_10337"/>
<name>A0A1H9C4J6_9ACTN</name>
<dbReference type="EMBL" id="FOET01000003">
    <property type="protein sequence ID" value="SEP96079.1"/>
    <property type="molecule type" value="Genomic_DNA"/>
</dbReference>
<organism evidence="2 3">
    <name type="scientific">Streptomyces radiopugnans</name>
    <dbReference type="NCBI Taxonomy" id="403935"/>
    <lineage>
        <taxon>Bacteria</taxon>
        <taxon>Bacillati</taxon>
        <taxon>Actinomycetota</taxon>
        <taxon>Actinomycetes</taxon>
        <taxon>Kitasatosporales</taxon>
        <taxon>Streptomycetaceae</taxon>
        <taxon>Streptomyces</taxon>
    </lineage>
</organism>
<protein>
    <submittedName>
        <fullName evidence="2">Tetratricopeptide repeat-containing protein</fullName>
    </submittedName>
</protein>
<sequence length="1576" mass="169949">MDSERVVHVVAERGRGSGCEILPGLVLTAAHTVEETDSWVRVRRQGAESVHTGRVVWRGMSRDAHPRDPKGWNERGVDAALIHVAGWKESPAGRRRSAPDRPRWGRIVGERDRVECRVWGFPYAEHRPGESTQVLGTINPGNGFVGGTYVVDCDTTPPSPAEGSPWRGVSGAAVFCGDLLTGVVFAELPGHRPARLEAETATALLRAEGFLDTVNRYGPPGIHVLEPVEYADFADRDHGPGLVQAPSSVIELLHPARGIVPFGGRDEDLALLREWSRRPGPGAALVHAPGGRGKTRLVLEFSRELASGEEDWAVLWLGSGSPGDIRRMPSPTVPLLVVVDGADSRVEEAAAAVEFAARNRGVPVKVVLTARSDGWWTSRRESEASLPVAALMSRTLKIPLPGLETDAETQRRSFREAALAFSSVLEHMPGWERTGEGSPSWRDLAEGLAPIEPGGHLSSPLTLHMAALVSLLDAAGSGEPSPSPVFGPGDGTAAVEEQLLAHERSHWLRVAAAHGVGRPVLSNDALLDAVVGAVVLYPRDRSQAGTLVRRVPRLSDQSEDRLGSVLSWLRAVLPSPDGRPVGDLQPDRLAERFVGGRLEEYPELADSLLPGAASDQAARFLTLTTRAAVRGILDKNHLTGWCVRHRHVLVLPAITVATGVEDPEPLLDALGAIVDDPGTPLTDLEHLAAHLPRISYNLAPWALRLHQRIVQVHREQADGSPEHRARLAVALRELAKRLGHMGRREEALRTNQEAVDLWQALPEHLPERRSELGACHNNAAMWHSALGQRREALQAARTAVGLMREEARSGDPAALDHLSRGLTSLASAESELGDHRTALRIAEECLEIRRGLCERHGQEEQFVSLLADGLHNTAVYLMECGRWKDALKAADEAVAIHNALATDNPDAFRPGLALALTTLSGAARLMGLRDRALEAAREAIAIRRELSDARPETYRADLANTLNALSIDLGELGLHGEALEAARESVKTYRELAGKHPRAHTYSLPLSLNTLANSLLSHERPDLALEAAEEAVRRFGKLTEEHPGAFRAELAMVLVTLAQGLEGVGRLEDTRDALERSASIYRSLAATAPAAFRPGLAVCLNNLSALLFRTGELETALRTVEEAIDVNTRLARGKAAAFADILNKNWLVKYRCLVGLERFGDAMTAGEKAVRGLRSLAGSAPERYEADLAMILSSTGILLQFAGQPEQALRRAKEAVEVSRRLMGRDPGRHRPLLAEHLEKHGNQLFALGRLRQSLAAAEEVLELRREVLEHQGNATTPPTQVQAQAQVQAAQAALTFGIRLLHCGRRADALPPTQEAVDGFQVLHADAPDTYAASLASALSQLAALLFHAGDGGAALETGARAVDVSRSVADPDTAASATAAASSTYGMIAAELGEGNALGLLAEAVDLCRACAEPTGPVGEIQLAQTLTYFGQRLAAVPERHPEALRASEEAVTILRRLVDAFPLLRSATATALASHGLRLAEAGRAREAADTTKEALELARLLTHQDRLAHRDALARALSAFARARLLTGDRSDLAREAAAEAVTLLERIARDEPAATEPYLREARDTYDRLRR</sequence>
<dbReference type="PANTHER" id="PTHR19959:SF119">
    <property type="entry name" value="FUNGAL LIPASE-LIKE DOMAIN-CONTAINING PROTEIN"/>
    <property type="match status" value="1"/>
</dbReference>
<evidence type="ECO:0000313" key="3">
    <source>
        <dbReference type="Proteomes" id="UP000199055"/>
    </source>
</evidence>
<dbReference type="InterPro" id="IPR009003">
    <property type="entry name" value="Peptidase_S1_PA"/>
</dbReference>